<accession>A0A7J9RW64</accession>
<dbReference type="AlphaFoldDB" id="A0A7J9RW64"/>
<dbReference type="GeneID" id="68930126"/>
<gene>
    <name evidence="1" type="ORF">HNQ62_002184</name>
</gene>
<name>A0A7J9RW64_SULOH</name>
<dbReference type="EMBL" id="JACHFY010000015">
    <property type="protein sequence ID" value="MBB5254410.1"/>
    <property type="molecule type" value="Genomic_DNA"/>
</dbReference>
<comment type="caution">
    <text evidence="1">The sequence shown here is derived from an EMBL/GenBank/DDBJ whole genome shotgun (WGS) entry which is preliminary data.</text>
</comment>
<organism evidence="1 2">
    <name type="scientific">Sulfurisphaera ohwakuensis</name>
    <dbReference type="NCBI Taxonomy" id="69656"/>
    <lineage>
        <taxon>Archaea</taxon>
        <taxon>Thermoproteota</taxon>
        <taxon>Thermoprotei</taxon>
        <taxon>Sulfolobales</taxon>
        <taxon>Sulfolobaceae</taxon>
        <taxon>Sulfurisphaera</taxon>
    </lineage>
</organism>
<evidence type="ECO:0000313" key="2">
    <source>
        <dbReference type="Proteomes" id="UP000582213"/>
    </source>
</evidence>
<sequence length="100" mass="11705">MYGNSHPHFSTLDMIKFLSSASLSLKEDGILLIQDMNMLLDIINRRYKHVLPEKITENKILISLHVGYDEIRGIFRRIYINLISGNKAIVDLKFWILLKF</sequence>
<proteinExistence type="predicted"/>
<protein>
    <submittedName>
        <fullName evidence="1">Uncharacterized protein</fullName>
    </submittedName>
</protein>
<reference evidence="1 2" key="1">
    <citation type="submission" date="2020-08" db="EMBL/GenBank/DDBJ databases">
        <title>Genomic Encyclopedia of Type Strains, Phase IV (KMG-IV): sequencing the most valuable type-strain genomes for metagenomic binning, comparative biology and taxonomic classification.</title>
        <authorList>
            <person name="Goeker M."/>
        </authorList>
    </citation>
    <scope>NUCLEOTIDE SEQUENCE [LARGE SCALE GENOMIC DNA]</scope>
    <source>
        <strain evidence="1 2">DSM 12421</strain>
    </source>
</reference>
<dbReference type="Proteomes" id="UP000582213">
    <property type="component" value="Unassembled WGS sequence"/>
</dbReference>
<dbReference type="RefSeq" id="WP_231113685.1">
    <property type="nucleotide sequence ID" value="NZ_CP045484.1"/>
</dbReference>
<evidence type="ECO:0000313" key="1">
    <source>
        <dbReference type="EMBL" id="MBB5254410.1"/>
    </source>
</evidence>